<dbReference type="OrthoDB" id="3942968at2759"/>
<evidence type="ECO:0008006" key="3">
    <source>
        <dbReference type="Google" id="ProtNLM"/>
    </source>
</evidence>
<sequence>MIKLNDVPQELFDIVCESLTRDDFIALRHTDRQLVKKTQERFNHAFESLTVTCSKAGLGRLEKFVSDPHCKYFVSKVKKLTIHSLTPYRLRELAESHTEASDYYLWADTYVRKALINSLNALPNLKTVIVTDFPFRGTVDPPAQWIDDTPFDSPVASFGMPQEPVAAMEKYGEQLANLADELGPTVPLPRPHDYGLEVTLSVFYDLTARDNIKVDLIIDVPGQGFQHHQQSPEHSSF</sequence>
<gene>
    <name evidence="1" type="ORF">N0V91_006792</name>
</gene>
<proteinExistence type="predicted"/>
<dbReference type="EMBL" id="JAPEVA010000055">
    <property type="protein sequence ID" value="KAJ4403045.1"/>
    <property type="molecule type" value="Genomic_DNA"/>
</dbReference>
<comment type="caution">
    <text evidence="1">The sequence shown here is derived from an EMBL/GenBank/DDBJ whole genome shotgun (WGS) entry which is preliminary data.</text>
</comment>
<protein>
    <recommendedName>
        <fullName evidence="3">F-box domain-containing protein</fullName>
    </recommendedName>
</protein>
<reference evidence="1" key="1">
    <citation type="submission" date="2022-10" db="EMBL/GenBank/DDBJ databases">
        <title>Tapping the CABI collections for fungal endophytes: first genome assemblies for Collariella, Neodidymelliopsis, Ascochyta clinopodiicola, Didymella pomorum, Didymosphaeria variabile, Neocosmospora piperis and Neocucurbitaria cava.</title>
        <authorList>
            <person name="Hill R."/>
        </authorList>
    </citation>
    <scope>NUCLEOTIDE SEQUENCE</scope>
    <source>
        <strain evidence="1">IMI 355091</strain>
    </source>
</reference>
<dbReference type="AlphaFoldDB" id="A0A9W9D736"/>
<accession>A0A9W9D736</accession>
<evidence type="ECO:0000313" key="2">
    <source>
        <dbReference type="Proteomes" id="UP001140510"/>
    </source>
</evidence>
<name>A0A9W9D736_9PLEO</name>
<organism evidence="1 2">
    <name type="scientific">Didymella pomorum</name>
    <dbReference type="NCBI Taxonomy" id="749634"/>
    <lineage>
        <taxon>Eukaryota</taxon>
        <taxon>Fungi</taxon>
        <taxon>Dikarya</taxon>
        <taxon>Ascomycota</taxon>
        <taxon>Pezizomycotina</taxon>
        <taxon>Dothideomycetes</taxon>
        <taxon>Pleosporomycetidae</taxon>
        <taxon>Pleosporales</taxon>
        <taxon>Pleosporineae</taxon>
        <taxon>Didymellaceae</taxon>
        <taxon>Didymella</taxon>
    </lineage>
</organism>
<dbReference type="Proteomes" id="UP001140510">
    <property type="component" value="Unassembled WGS sequence"/>
</dbReference>
<evidence type="ECO:0000313" key="1">
    <source>
        <dbReference type="EMBL" id="KAJ4403045.1"/>
    </source>
</evidence>
<keyword evidence="2" id="KW-1185">Reference proteome</keyword>